<dbReference type="Proteomes" id="UP000246018">
    <property type="component" value="Unassembled WGS sequence"/>
</dbReference>
<evidence type="ECO:0000313" key="1">
    <source>
        <dbReference type="EMBL" id="PVG81120.1"/>
    </source>
</evidence>
<dbReference type="InterPro" id="IPR023393">
    <property type="entry name" value="START-like_dom_sf"/>
</dbReference>
<dbReference type="EMBL" id="QDGZ01000010">
    <property type="protein sequence ID" value="PVG81120.1"/>
    <property type="molecule type" value="Genomic_DNA"/>
</dbReference>
<dbReference type="InterPro" id="IPR019587">
    <property type="entry name" value="Polyketide_cyclase/dehydratase"/>
</dbReference>
<keyword evidence="2" id="KW-1185">Reference proteome</keyword>
<protein>
    <recommendedName>
        <fullName evidence="3">Polyketide cyclase</fullName>
    </recommendedName>
</protein>
<evidence type="ECO:0000313" key="2">
    <source>
        <dbReference type="Proteomes" id="UP000246018"/>
    </source>
</evidence>
<dbReference type="Pfam" id="PF10604">
    <property type="entry name" value="Polyketide_cyc2"/>
    <property type="match status" value="1"/>
</dbReference>
<comment type="caution">
    <text evidence="1">The sequence shown here is derived from an EMBL/GenBank/DDBJ whole genome shotgun (WGS) entry which is preliminary data.</text>
</comment>
<evidence type="ECO:0008006" key="3">
    <source>
        <dbReference type="Google" id="ProtNLM"/>
    </source>
</evidence>
<accession>A0A2T8F5X7</accession>
<dbReference type="Gene3D" id="3.30.530.20">
    <property type="match status" value="1"/>
</dbReference>
<organism evidence="1 2">
    <name type="scientific">Nocardioides gansuensis</name>
    <dbReference type="NCBI Taxonomy" id="2138300"/>
    <lineage>
        <taxon>Bacteria</taxon>
        <taxon>Bacillati</taxon>
        <taxon>Actinomycetota</taxon>
        <taxon>Actinomycetes</taxon>
        <taxon>Propionibacteriales</taxon>
        <taxon>Nocardioidaceae</taxon>
        <taxon>Nocardioides</taxon>
    </lineage>
</organism>
<dbReference type="AlphaFoldDB" id="A0A2T8F5X7"/>
<dbReference type="SUPFAM" id="SSF55961">
    <property type="entry name" value="Bet v1-like"/>
    <property type="match status" value="1"/>
</dbReference>
<gene>
    <name evidence="1" type="ORF">DDE18_20140</name>
</gene>
<sequence>MQYWILEDSDMISWQSSTFIAKPAEEVFAYVADVRNDPNWHKDVKSATVIKGNGQLGQGTVFDVKAKVSGTEEIIAYEAPHKVVLKGGDMGKMVPTDIRTIEPVEGGVRFTRHVDLEASGFMGWMTKRMLGMITKRNDHFVQNLKQVLEGA</sequence>
<proteinExistence type="predicted"/>
<reference evidence="1 2" key="1">
    <citation type="submission" date="2018-04" db="EMBL/GenBank/DDBJ databases">
        <title>Genome of Nocardioides gansuensis WSJ-1.</title>
        <authorList>
            <person name="Wu S."/>
            <person name="Wang G."/>
        </authorList>
    </citation>
    <scope>NUCLEOTIDE SEQUENCE [LARGE SCALE GENOMIC DNA]</scope>
    <source>
        <strain evidence="1 2">WSJ-1</strain>
    </source>
</reference>
<name>A0A2T8F5X7_9ACTN</name>